<accession>A0A8B8NAG7</accession>
<dbReference type="SUPFAM" id="SSF53187">
    <property type="entry name" value="Zn-dependent exopeptidases"/>
    <property type="match status" value="1"/>
</dbReference>
<keyword evidence="5 11" id="KW-0732">Signal</keyword>
<evidence type="ECO:0000256" key="11">
    <source>
        <dbReference type="SAM" id="SignalP"/>
    </source>
</evidence>
<evidence type="ECO:0000256" key="6">
    <source>
        <dbReference type="ARBA" id="ARBA00022976"/>
    </source>
</evidence>
<dbReference type="Pfam" id="PF05450">
    <property type="entry name" value="Nicastrin"/>
    <property type="match status" value="1"/>
</dbReference>
<keyword evidence="7 10" id="KW-1133">Transmembrane helix</keyword>
<feature type="signal peptide" evidence="11">
    <location>
        <begin position="1"/>
        <end position="21"/>
    </location>
</feature>
<dbReference type="Proteomes" id="UP000827889">
    <property type="component" value="Chromosome 2"/>
</dbReference>
<evidence type="ECO:0000256" key="1">
    <source>
        <dbReference type="ARBA" id="ARBA00004479"/>
    </source>
</evidence>
<comment type="subcellular location">
    <subcellularLocation>
        <location evidence="1">Membrane</location>
        <topology evidence="1">Single-pass type I membrane protein</topology>
    </subcellularLocation>
</comment>
<dbReference type="AlphaFoldDB" id="A0A8B8NAG7"/>
<keyword evidence="8 10" id="KW-0472">Membrane</keyword>
<proteinExistence type="inferred from homology"/>
<name>A0A8B8NAG7_9MYRT</name>
<dbReference type="PANTHER" id="PTHR21092:SF0">
    <property type="entry name" value="NICASTRIN"/>
    <property type="match status" value="1"/>
</dbReference>
<protein>
    <recommendedName>
        <fullName evidence="3">Nicastrin</fullName>
    </recommendedName>
</protein>
<sequence>MAARLLYLLAFFFFHLRRSFSEGEASSMESVPDLQKRMYTVLDGYPCVRLLNLSGEIGCANPGRGKVVAPIVRFGNLTQLTQPSAVLLSVDEIEGFFKRVSNDLNFAQNVGGVLVESVSSSQEILGLSPDQKFPQAKFAPYQNISYEWNPLGSGIMWNSYQFPVFLLSASSSLSVQELSTSNEKREKAYTAHVAEFDLVMQTTKSGTRDSQSCLEGRTCLPLGGYSVWSSLPPINASYSNQSKGVILTVASMDSASFFRDKSLGAESPISGLIALLAAVDALSHVDGLANSSRQLVFLFFTGEAWGYLGSRRFLYELDLHSDCVSGLNETSIEMVLEIGSVGKGAGQGAKKFFTHTAGASSVINETLNALKQAGDSLLSDEITISSASTANPGIPPSSLMAFLGKNSQTSGVILEDFDTAFTSNFYHSHLDDLSNINVSAVADVATIVARALFVLANDEKNLSNSALGTVKVNESLVQELMGCLLSCEPGLSCALVKSYISPSTTCPSHYPGVLLGEPTPYAGYVDDTSRFMWNFLADKTSIWKQNVSSACSQNCTHEGEVCIRAETDQKGDCVISTTRYVPAYSTRLKFESGSWKVLPPNSSDPMGMVDPVWTESNWDAIGLRVYTVQDSTYDHFVLLGGISITVLSYVAIVTTRTFITKALKRD</sequence>
<dbReference type="GeneID" id="115732815"/>
<evidence type="ECO:0000256" key="2">
    <source>
        <dbReference type="ARBA" id="ARBA00007717"/>
    </source>
</evidence>
<organism evidence="13 14">
    <name type="scientific">Rhodamnia argentea</name>
    <dbReference type="NCBI Taxonomy" id="178133"/>
    <lineage>
        <taxon>Eukaryota</taxon>
        <taxon>Viridiplantae</taxon>
        <taxon>Streptophyta</taxon>
        <taxon>Embryophyta</taxon>
        <taxon>Tracheophyta</taxon>
        <taxon>Spermatophyta</taxon>
        <taxon>Magnoliopsida</taxon>
        <taxon>eudicotyledons</taxon>
        <taxon>Gunneridae</taxon>
        <taxon>Pentapetalae</taxon>
        <taxon>rosids</taxon>
        <taxon>malvids</taxon>
        <taxon>Myrtales</taxon>
        <taxon>Myrtaceae</taxon>
        <taxon>Myrtoideae</taxon>
        <taxon>Myrteae</taxon>
        <taxon>Australasian group</taxon>
        <taxon>Rhodamnia</taxon>
    </lineage>
</organism>
<dbReference type="RefSeq" id="XP_030519432.1">
    <property type="nucleotide sequence ID" value="XM_030663572.2"/>
</dbReference>
<evidence type="ECO:0000313" key="13">
    <source>
        <dbReference type="Proteomes" id="UP000827889"/>
    </source>
</evidence>
<comment type="similarity">
    <text evidence="2">Belongs to the nicastrin family.</text>
</comment>
<dbReference type="GO" id="GO:0007219">
    <property type="term" value="P:Notch signaling pathway"/>
    <property type="evidence" value="ECO:0007669"/>
    <property type="project" value="UniProtKB-KW"/>
</dbReference>
<dbReference type="PANTHER" id="PTHR21092">
    <property type="entry name" value="NICASTRIN"/>
    <property type="match status" value="1"/>
</dbReference>
<dbReference type="KEGG" id="rarg:115732815"/>
<dbReference type="Gene3D" id="3.40.630.10">
    <property type="entry name" value="Zn peptidases"/>
    <property type="match status" value="1"/>
</dbReference>
<dbReference type="GO" id="GO:0016485">
    <property type="term" value="P:protein processing"/>
    <property type="evidence" value="ECO:0007669"/>
    <property type="project" value="InterPro"/>
</dbReference>
<keyword evidence="9" id="KW-0325">Glycoprotein</keyword>
<dbReference type="InterPro" id="IPR041084">
    <property type="entry name" value="Ncstrn_small"/>
</dbReference>
<gene>
    <name evidence="14" type="primary">LOC115732815</name>
</gene>
<evidence type="ECO:0000256" key="4">
    <source>
        <dbReference type="ARBA" id="ARBA00022692"/>
    </source>
</evidence>
<keyword evidence="13" id="KW-1185">Reference proteome</keyword>
<feature type="chain" id="PRO_5034443951" description="Nicastrin" evidence="11">
    <location>
        <begin position="22"/>
        <end position="666"/>
    </location>
</feature>
<evidence type="ECO:0000256" key="8">
    <source>
        <dbReference type="ARBA" id="ARBA00023136"/>
    </source>
</evidence>
<reference evidence="13" key="1">
    <citation type="submission" date="2025-05" db="UniProtKB">
        <authorList>
            <consortium name="RefSeq"/>
        </authorList>
    </citation>
    <scope>NUCLEOTIDE SEQUENCE [LARGE SCALE GENOMIC DNA]</scope>
</reference>
<evidence type="ECO:0000256" key="10">
    <source>
        <dbReference type="SAM" id="Phobius"/>
    </source>
</evidence>
<evidence type="ECO:0000256" key="3">
    <source>
        <dbReference type="ARBA" id="ARBA00015303"/>
    </source>
</evidence>
<evidence type="ECO:0000256" key="9">
    <source>
        <dbReference type="ARBA" id="ARBA00023180"/>
    </source>
</evidence>
<dbReference type="GO" id="GO:0005886">
    <property type="term" value="C:plasma membrane"/>
    <property type="evidence" value="ECO:0007669"/>
    <property type="project" value="UniProtKB-ARBA"/>
</dbReference>
<evidence type="ECO:0000256" key="7">
    <source>
        <dbReference type="ARBA" id="ARBA00022989"/>
    </source>
</evidence>
<dbReference type="CDD" id="cd03881">
    <property type="entry name" value="M28_Nicastrin"/>
    <property type="match status" value="1"/>
</dbReference>
<evidence type="ECO:0000256" key="5">
    <source>
        <dbReference type="ARBA" id="ARBA00022729"/>
    </source>
</evidence>
<feature type="transmembrane region" description="Helical" evidence="10">
    <location>
        <begin position="636"/>
        <end position="659"/>
    </location>
</feature>
<reference evidence="14" key="2">
    <citation type="submission" date="2025-08" db="UniProtKB">
        <authorList>
            <consortium name="RefSeq"/>
        </authorList>
    </citation>
    <scope>IDENTIFICATION</scope>
    <source>
        <tissue evidence="14">Leaf</tissue>
    </source>
</reference>
<evidence type="ECO:0000313" key="14">
    <source>
        <dbReference type="RefSeq" id="XP_030519432.1"/>
    </source>
</evidence>
<dbReference type="FunFam" id="3.40.630.10:FF:000075">
    <property type="entry name" value="Nicastrin"/>
    <property type="match status" value="1"/>
</dbReference>
<feature type="domain" description="Nicastrin small lobe" evidence="12">
    <location>
        <begin position="46"/>
        <end position="202"/>
    </location>
</feature>
<evidence type="ECO:0000259" key="12">
    <source>
        <dbReference type="Pfam" id="PF18266"/>
    </source>
</evidence>
<dbReference type="Pfam" id="PF18266">
    <property type="entry name" value="Ncstrn_small"/>
    <property type="match status" value="1"/>
</dbReference>
<dbReference type="InterPro" id="IPR008710">
    <property type="entry name" value="Nicastrin"/>
</dbReference>
<keyword evidence="6" id="KW-0914">Notch signaling pathway</keyword>
<dbReference type="OrthoDB" id="10265862at2759"/>
<keyword evidence="4 10" id="KW-0812">Transmembrane</keyword>